<dbReference type="Proteomes" id="UP000654075">
    <property type="component" value="Unassembled WGS sequence"/>
</dbReference>
<feature type="non-terminal residue" evidence="1">
    <location>
        <position position="84"/>
    </location>
</feature>
<dbReference type="EMBL" id="CAJNNV010013882">
    <property type="protein sequence ID" value="CAE8602131.1"/>
    <property type="molecule type" value="Genomic_DNA"/>
</dbReference>
<organism evidence="1 2">
    <name type="scientific">Polarella glacialis</name>
    <name type="common">Dinoflagellate</name>
    <dbReference type="NCBI Taxonomy" id="89957"/>
    <lineage>
        <taxon>Eukaryota</taxon>
        <taxon>Sar</taxon>
        <taxon>Alveolata</taxon>
        <taxon>Dinophyceae</taxon>
        <taxon>Suessiales</taxon>
        <taxon>Suessiaceae</taxon>
        <taxon>Polarella</taxon>
    </lineage>
</organism>
<dbReference type="Gene3D" id="3.40.525.10">
    <property type="entry name" value="CRAL-TRIO lipid binding domain"/>
    <property type="match status" value="1"/>
</dbReference>
<evidence type="ECO:0000313" key="2">
    <source>
        <dbReference type="Proteomes" id="UP000654075"/>
    </source>
</evidence>
<dbReference type="InterPro" id="IPR036865">
    <property type="entry name" value="CRAL-TRIO_dom_sf"/>
</dbReference>
<comment type="caution">
    <text evidence="1">The sequence shown here is derived from an EMBL/GenBank/DDBJ whole genome shotgun (WGS) entry which is preliminary data.</text>
</comment>
<accession>A0A813ER68</accession>
<protein>
    <submittedName>
        <fullName evidence="1">Uncharacterized protein</fullName>
    </submittedName>
</protein>
<dbReference type="AlphaFoldDB" id="A0A813ER68"/>
<reference evidence="1" key="1">
    <citation type="submission" date="2021-02" db="EMBL/GenBank/DDBJ databases">
        <authorList>
            <person name="Dougan E. K."/>
            <person name="Rhodes N."/>
            <person name="Thang M."/>
            <person name="Chan C."/>
        </authorList>
    </citation>
    <scope>NUCLEOTIDE SEQUENCE</scope>
</reference>
<evidence type="ECO:0000313" key="1">
    <source>
        <dbReference type="EMBL" id="CAE8602131.1"/>
    </source>
</evidence>
<sequence length="84" mass="9242">GTFGLIARWIPEKTRYKVQILAGPDKWGPILAECFDPSLLPVELGGTKELTLQGLCPSLQMVEEQKFVDPAISNVEVQEAEVSD</sequence>
<dbReference type="SUPFAM" id="SSF52087">
    <property type="entry name" value="CRAL/TRIO domain"/>
    <property type="match status" value="1"/>
</dbReference>
<name>A0A813ER68_POLGL</name>
<proteinExistence type="predicted"/>
<gene>
    <name evidence="1" type="ORF">PGLA1383_LOCUS20390</name>
</gene>
<keyword evidence="2" id="KW-1185">Reference proteome</keyword>